<organism evidence="2">
    <name type="scientific">Guillardia theta (strain CCMP2712)</name>
    <name type="common">Cryptophyte</name>
    <dbReference type="NCBI Taxonomy" id="905079"/>
    <lineage>
        <taxon>Eukaryota</taxon>
        <taxon>Cryptophyceae</taxon>
        <taxon>Pyrenomonadales</taxon>
        <taxon>Geminigeraceae</taxon>
        <taxon>Guillardia</taxon>
    </lineage>
</organism>
<dbReference type="GeneID" id="17310400"/>
<gene>
    <name evidence="2" type="ORF">GUITHDRAFT_150261</name>
</gene>
<name>L1JZF5_GUITC</name>
<reference evidence="2 4" key="1">
    <citation type="journal article" date="2012" name="Nature">
        <title>Algal genomes reveal evolutionary mosaicism and the fate of nucleomorphs.</title>
        <authorList>
            <consortium name="DOE Joint Genome Institute"/>
            <person name="Curtis B.A."/>
            <person name="Tanifuji G."/>
            <person name="Burki F."/>
            <person name="Gruber A."/>
            <person name="Irimia M."/>
            <person name="Maruyama S."/>
            <person name="Arias M.C."/>
            <person name="Ball S.G."/>
            <person name="Gile G.H."/>
            <person name="Hirakawa Y."/>
            <person name="Hopkins J.F."/>
            <person name="Kuo A."/>
            <person name="Rensing S.A."/>
            <person name="Schmutz J."/>
            <person name="Symeonidi A."/>
            <person name="Elias M."/>
            <person name="Eveleigh R.J."/>
            <person name="Herman E.K."/>
            <person name="Klute M.J."/>
            <person name="Nakayama T."/>
            <person name="Obornik M."/>
            <person name="Reyes-Prieto A."/>
            <person name="Armbrust E.V."/>
            <person name="Aves S.J."/>
            <person name="Beiko R.G."/>
            <person name="Coutinho P."/>
            <person name="Dacks J.B."/>
            <person name="Durnford D.G."/>
            <person name="Fast N.M."/>
            <person name="Green B.R."/>
            <person name="Grisdale C.J."/>
            <person name="Hempel F."/>
            <person name="Henrissat B."/>
            <person name="Hoppner M.P."/>
            <person name="Ishida K."/>
            <person name="Kim E."/>
            <person name="Koreny L."/>
            <person name="Kroth P.G."/>
            <person name="Liu Y."/>
            <person name="Malik S.B."/>
            <person name="Maier U.G."/>
            <person name="McRose D."/>
            <person name="Mock T."/>
            <person name="Neilson J.A."/>
            <person name="Onodera N.T."/>
            <person name="Poole A.M."/>
            <person name="Pritham E.J."/>
            <person name="Richards T.A."/>
            <person name="Rocap G."/>
            <person name="Roy S.W."/>
            <person name="Sarai C."/>
            <person name="Schaack S."/>
            <person name="Shirato S."/>
            <person name="Slamovits C.H."/>
            <person name="Spencer D.F."/>
            <person name="Suzuki S."/>
            <person name="Worden A.Z."/>
            <person name="Zauner S."/>
            <person name="Barry K."/>
            <person name="Bell C."/>
            <person name="Bharti A.K."/>
            <person name="Crow J.A."/>
            <person name="Grimwood J."/>
            <person name="Kramer R."/>
            <person name="Lindquist E."/>
            <person name="Lucas S."/>
            <person name="Salamov A."/>
            <person name="McFadden G.I."/>
            <person name="Lane C.E."/>
            <person name="Keeling P.J."/>
            <person name="Gray M.W."/>
            <person name="Grigoriev I.V."/>
            <person name="Archibald J.M."/>
        </authorList>
    </citation>
    <scope>NUCLEOTIDE SEQUENCE</scope>
    <source>
        <strain evidence="2 4">CCMP2712</strain>
    </source>
</reference>
<sequence length="238" mass="26059">MYRFGSATLLFLLGISQTDAYSSFFGVLNAGGKKCGAISSIPSRFPLRSAAKIQNRWTSSTQMQSNVAGSETGEVLSFITRPRTTNANWGVFFEIATKDSPVWITGLHAGGHSFASFDDLTRLDIGVYTKQGTCVGSETDKAPWKRIAEHKDFTLPRVEVGDSRAQYTKIPLNSVVHIPANTVQGFCLHTNKKTGLAVRRKLNVDTEDSKGDPYFGEWIDGVTDENDHFKMIAGLCPG</sequence>
<evidence type="ECO:0000313" key="3">
    <source>
        <dbReference type="EnsemblProtists" id="EKX53689"/>
    </source>
</evidence>
<dbReference type="AlphaFoldDB" id="L1JZF5"/>
<dbReference type="Proteomes" id="UP000011087">
    <property type="component" value="Unassembled WGS sequence"/>
</dbReference>
<dbReference type="KEGG" id="gtt:GUITHDRAFT_150261"/>
<reference evidence="4" key="2">
    <citation type="submission" date="2012-11" db="EMBL/GenBank/DDBJ databases">
        <authorList>
            <person name="Kuo A."/>
            <person name="Curtis B.A."/>
            <person name="Tanifuji G."/>
            <person name="Burki F."/>
            <person name="Gruber A."/>
            <person name="Irimia M."/>
            <person name="Maruyama S."/>
            <person name="Arias M.C."/>
            <person name="Ball S.G."/>
            <person name="Gile G.H."/>
            <person name="Hirakawa Y."/>
            <person name="Hopkins J.F."/>
            <person name="Rensing S.A."/>
            <person name="Schmutz J."/>
            <person name="Symeonidi A."/>
            <person name="Elias M."/>
            <person name="Eveleigh R.J."/>
            <person name="Herman E.K."/>
            <person name="Klute M.J."/>
            <person name="Nakayama T."/>
            <person name="Obornik M."/>
            <person name="Reyes-Prieto A."/>
            <person name="Armbrust E.V."/>
            <person name="Aves S.J."/>
            <person name="Beiko R.G."/>
            <person name="Coutinho P."/>
            <person name="Dacks J.B."/>
            <person name="Durnford D.G."/>
            <person name="Fast N.M."/>
            <person name="Green B.R."/>
            <person name="Grisdale C."/>
            <person name="Hempe F."/>
            <person name="Henrissat B."/>
            <person name="Hoppner M.P."/>
            <person name="Ishida K.-I."/>
            <person name="Kim E."/>
            <person name="Koreny L."/>
            <person name="Kroth P.G."/>
            <person name="Liu Y."/>
            <person name="Malik S.-B."/>
            <person name="Maier U.G."/>
            <person name="McRose D."/>
            <person name="Mock T."/>
            <person name="Neilson J.A."/>
            <person name="Onodera N.T."/>
            <person name="Poole A.M."/>
            <person name="Pritham E.J."/>
            <person name="Richards T.A."/>
            <person name="Rocap G."/>
            <person name="Roy S.W."/>
            <person name="Sarai C."/>
            <person name="Schaack S."/>
            <person name="Shirato S."/>
            <person name="Slamovits C.H."/>
            <person name="Spencer D.F."/>
            <person name="Suzuki S."/>
            <person name="Worden A.Z."/>
            <person name="Zauner S."/>
            <person name="Barry K."/>
            <person name="Bell C."/>
            <person name="Bharti A.K."/>
            <person name="Crow J.A."/>
            <person name="Grimwood J."/>
            <person name="Kramer R."/>
            <person name="Lindquist E."/>
            <person name="Lucas S."/>
            <person name="Salamov A."/>
            <person name="McFadden G.I."/>
            <person name="Lane C.E."/>
            <person name="Keeling P.J."/>
            <person name="Gray M.W."/>
            <person name="Grigoriev I.V."/>
            <person name="Archibald J.M."/>
        </authorList>
    </citation>
    <scope>NUCLEOTIDE SEQUENCE</scope>
    <source>
        <strain evidence="4">CCMP2712</strain>
    </source>
</reference>
<accession>L1JZF5</accession>
<evidence type="ECO:0008006" key="5">
    <source>
        <dbReference type="Google" id="ProtNLM"/>
    </source>
</evidence>
<dbReference type="EMBL" id="JH992969">
    <property type="protein sequence ID" value="EKX53689.1"/>
    <property type="molecule type" value="Genomic_DNA"/>
</dbReference>
<feature type="non-terminal residue" evidence="2">
    <location>
        <position position="238"/>
    </location>
</feature>
<protein>
    <recommendedName>
        <fullName evidence="5">DOMON domain-containing protein</fullName>
    </recommendedName>
</protein>
<dbReference type="RefSeq" id="XP_005840669.1">
    <property type="nucleotide sequence ID" value="XM_005840612.1"/>
</dbReference>
<dbReference type="EnsemblProtists" id="EKX53689">
    <property type="protein sequence ID" value="EKX53689"/>
    <property type="gene ID" value="GUITHDRAFT_150261"/>
</dbReference>
<evidence type="ECO:0000313" key="4">
    <source>
        <dbReference type="Proteomes" id="UP000011087"/>
    </source>
</evidence>
<feature type="signal peptide" evidence="1">
    <location>
        <begin position="1"/>
        <end position="20"/>
    </location>
</feature>
<reference evidence="3" key="3">
    <citation type="submission" date="2016-03" db="UniProtKB">
        <authorList>
            <consortium name="EnsemblProtists"/>
        </authorList>
    </citation>
    <scope>IDENTIFICATION</scope>
</reference>
<keyword evidence="4" id="KW-1185">Reference proteome</keyword>
<feature type="chain" id="PRO_5008771939" description="DOMON domain-containing protein" evidence="1">
    <location>
        <begin position="21"/>
        <end position="238"/>
    </location>
</feature>
<proteinExistence type="predicted"/>
<dbReference type="HOGENOM" id="CLU_1168509_0_0_1"/>
<evidence type="ECO:0000313" key="2">
    <source>
        <dbReference type="EMBL" id="EKX53689.1"/>
    </source>
</evidence>
<dbReference type="PaxDb" id="55529-EKX53689"/>
<keyword evidence="1" id="KW-0732">Signal</keyword>
<evidence type="ECO:0000256" key="1">
    <source>
        <dbReference type="SAM" id="SignalP"/>
    </source>
</evidence>